<keyword evidence="8 10" id="KW-0472">Membrane</keyword>
<comment type="similarity">
    <text evidence="10">Belongs to the ELO family.</text>
</comment>
<dbReference type="GO" id="GO:0042761">
    <property type="term" value="P:very long-chain fatty acid biosynthetic process"/>
    <property type="evidence" value="ECO:0007669"/>
    <property type="project" value="TreeGrafter"/>
</dbReference>
<sequence>MDVYNRLWELRDKRVDGWPLMESFQPTLYICIGYVLVAKALGPFYMKNRNAYELYGWIRLYNIIQVLASLYMFLGLMNNGASCDSLELPFWLPGAFPKLCQNVETSSDPNSPGMKMAVLCWWCYLSKILDFMDTFFFIFKKKFTHISYLQVIHHAIMPLFGWALVRFLPGGQETFGGAINALVHVFMYSYYFLSSLGPRVQRLLWWKKYLTQIQMLQFTAVFFKCLTNIFGLVDCGYPWQFSLLTASIMAILFALFFNFYLENYRQKTMKQG</sequence>
<protein>
    <recommendedName>
        <fullName evidence="10">Elongation of very long chain fatty acids protein</fullName>
        <ecNumber evidence="10">2.3.1.199</ecNumber>
    </recommendedName>
    <alternativeName>
        <fullName evidence="10">Very-long-chain 3-oxoacyl-CoA synthase</fullName>
    </alternativeName>
</protein>
<comment type="catalytic activity">
    <reaction evidence="10">
        <text>a very-long-chain acyl-CoA + malonyl-CoA + H(+) = a very-long-chain 3-oxoacyl-CoA + CO2 + CoA</text>
        <dbReference type="Rhea" id="RHEA:32727"/>
        <dbReference type="ChEBI" id="CHEBI:15378"/>
        <dbReference type="ChEBI" id="CHEBI:16526"/>
        <dbReference type="ChEBI" id="CHEBI:57287"/>
        <dbReference type="ChEBI" id="CHEBI:57384"/>
        <dbReference type="ChEBI" id="CHEBI:90725"/>
        <dbReference type="ChEBI" id="CHEBI:90736"/>
        <dbReference type="EC" id="2.3.1.199"/>
    </reaction>
</comment>
<feature type="transmembrane region" description="Helical" evidence="10">
    <location>
        <begin position="213"/>
        <end position="233"/>
    </location>
</feature>
<dbReference type="GO" id="GO:0019367">
    <property type="term" value="P:fatty acid elongation, saturated fatty acid"/>
    <property type="evidence" value="ECO:0007669"/>
    <property type="project" value="TreeGrafter"/>
</dbReference>
<evidence type="ECO:0000256" key="5">
    <source>
        <dbReference type="ARBA" id="ARBA00022832"/>
    </source>
</evidence>
<evidence type="ECO:0000313" key="12">
    <source>
        <dbReference type="Proteomes" id="UP000595437"/>
    </source>
</evidence>
<dbReference type="InterPro" id="IPR002076">
    <property type="entry name" value="ELO_fam"/>
</dbReference>
<keyword evidence="9 10" id="KW-0275">Fatty acid biosynthesis</keyword>
<evidence type="ECO:0000256" key="8">
    <source>
        <dbReference type="ARBA" id="ARBA00023136"/>
    </source>
</evidence>
<evidence type="ECO:0000256" key="6">
    <source>
        <dbReference type="ARBA" id="ARBA00022989"/>
    </source>
</evidence>
<proteinExistence type="inferred from homology"/>
<keyword evidence="5 10" id="KW-0276">Fatty acid metabolism</keyword>
<dbReference type="Proteomes" id="UP000595437">
    <property type="component" value="Chromosome 2"/>
</dbReference>
<reference evidence="12" key="1">
    <citation type="submission" date="2021-01" db="EMBL/GenBank/DDBJ databases">
        <title>Caligus Genome Assembly.</title>
        <authorList>
            <person name="Gallardo-Escarate C."/>
        </authorList>
    </citation>
    <scope>NUCLEOTIDE SEQUENCE [LARGE SCALE GENOMIC DNA]</scope>
</reference>
<evidence type="ECO:0000256" key="1">
    <source>
        <dbReference type="ARBA" id="ARBA00004141"/>
    </source>
</evidence>
<keyword evidence="7 10" id="KW-0443">Lipid metabolism</keyword>
<dbReference type="GO" id="GO:0005789">
    <property type="term" value="C:endoplasmic reticulum membrane"/>
    <property type="evidence" value="ECO:0007669"/>
    <property type="project" value="TreeGrafter"/>
</dbReference>
<keyword evidence="12" id="KW-1185">Reference proteome</keyword>
<keyword evidence="6 10" id="KW-1133">Transmembrane helix</keyword>
<accession>A0A7T8KM30</accession>
<keyword evidence="3 10" id="KW-0808">Transferase</keyword>
<comment type="subcellular location">
    <subcellularLocation>
        <location evidence="1">Membrane</location>
        <topology evidence="1">Multi-pass membrane protein</topology>
    </subcellularLocation>
</comment>
<dbReference type="GO" id="GO:0034625">
    <property type="term" value="P:fatty acid elongation, monounsaturated fatty acid"/>
    <property type="evidence" value="ECO:0007669"/>
    <property type="project" value="TreeGrafter"/>
</dbReference>
<evidence type="ECO:0000256" key="10">
    <source>
        <dbReference type="RuleBase" id="RU361115"/>
    </source>
</evidence>
<evidence type="ECO:0000313" key="11">
    <source>
        <dbReference type="EMBL" id="QQP58300.1"/>
    </source>
</evidence>
<feature type="transmembrane region" description="Helical" evidence="10">
    <location>
        <begin position="239"/>
        <end position="261"/>
    </location>
</feature>
<feature type="transmembrane region" description="Helical" evidence="10">
    <location>
        <begin position="151"/>
        <end position="169"/>
    </location>
</feature>
<dbReference type="GO" id="GO:0009922">
    <property type="term" value="F:fatty acid elongase activity"/>
    <property type="evidence" value="ECO:0007669"/>
    <property type="project" value="UniProtKB-EC"/>
</dbReference>
<organism evidence="11 12">
    <name type="scientific">Caligus rogercresseyi</name>
    <name type="common">Sea louse</name>
    <dbReference type="NCBI Taxonomy" id="217165"/>
    <lineage>
        <taxon>Eukaryota</taxon>
        <taxon>Metazoa</taxon>
        <taxon>Ecdysozoa</taxon>
        <taxon>Arthropoda</taxon>
        <taxon>Crustacea</taxon>
        <taxon>Multicrustacea</taxon>
        <taxon>Hexanauplia</taxon>
        <taxon>Copepoda</taxon>
        <taxon>Siphonostomatoida</taxon>
        <taxon>Caligidae</taxon>
        <taxon>Caligus</taxon>
    </lineage>
</organism>
<evidence type="ECO:0000256" key="3">
    <source>
        <dbReference type="ARBA" id="ARBA00022679"/>
    </source>
</evidence>
<feature type="transmembrane region" description="Helical" evidence="10">
    <location>
        <begin position="27"/>
        <end position="46"/>
    </location>
</feature>
<evidence type="ECO:0000256" key="7">
    <source>
        <dbReference type="ARBA" id="ARBA00023098"/>
    </source>
</evidence>
<evidence type="ECO:0000256" key="4">
    <source>
        <dbReference type="ARBA" id="ARBA00022692"/>
    </source>
</evidence>
<dbReference type="PANTHER" id="PTHR11157:SF69">
    <property type="entry name" value="ELONGATION OF VERY LONG CHAIN FATTY ACIDS PROTEIN 7"/>
    <property type="match status" value="1"/>
</dbReference>
<feature type="transmembrane region" description="Helical" evidence="10">
    <location>
        <begin position="175"/>
        <end position="193"/>
    </location>
</feature>
<feature type="transmembrane region" description="Helical" evidence="10">
    <location>
        <begin position="58"/>
        <end position="77"/>
    </location>
</feature>
<gene>
    <name evidence="11" type="ORF">FKW44_003568</name>
</gene>
<dbReference type="EMBL" id="CP045891">
    <property type="protein sequence ID" value="QQP58300.1"/>
    <property type="molecule type" value="Genomic_DNA"/>
</dbReference>
<dbReference type="Pfam" id="PF01151">
    <property type="entry name" value="ELO"/>
    <property type="match status" value="1"/>
</dbReference>
<keyword evidence="2 10" id="KW-0444">Lipid biosynthesis</keyword>
<dbReference type="AlphaFoldDB" id="A0A7T8KM30"/>
<dbReference type="GO" id="GO:0030148">
    <property type="term" value="P:sphingolipid biosynthetic process"/>
    <property type="evidence" value="ECO:0007669"/>
    <property type="project" value="TreeGrafter"/>
</dbReference>
<evidence type="ECO:0000256" key="9">
    <source>
        <dbReference type="ARBA" id="ARBA00023160"/>
    </source>
</evidence>
<dbReference type="PANTHER" id="PTHR11157">
    <property type="entry name" value="FATTY ACID ACYL TRANSFERASE-RELATED"/>
    <property type="match status" value="1"/>
</dbReference>
<dbReference type="EC" id="2.3.1.199" evidence="10"/>
<keyword evidence="4 10" id="KW-0812">Transmembrane</keyword>
<evidence type="ECO:0000256" key="2">
    <source>
        <dbReference type="ARBA" id="ARBA00022516"/>
    </source>
</evidence>
<dbReference type="GO" id="GO:0034626">
    <property type="term" value="P:fatty acid elongation, polyunsaturated fatty acid"/>
    <property type="evidence" value="ECO:0007669"/>
    <property type="project" value="TreeGrafter"/>
</dbReference>
<dbReference type="OrthoDB" id="434092at2759"/>
<name>A0A7T8KM30_CALRO</name>
<feature type="transmembrane region" description="Helical" evidence="10">
    <location>
        <begin position="116"/>
        <end position="139"/>
    </location>
</feature>